<dbReference type="PANTHER" id="PTHR10801:SF0">
    <property type="entry name" value="DELTA(24)-STEROL REDUCTASE"/>
    <property type="match status" value="1"/>
</dbReference>
<gene>
    <name evidence="11" type="ORF">Purlil1_2129</name>
</gene>
<keyword evidence="8" id="KW-0472">Membrane</keyword>
<dbReference type="InterPro" id="IPR016166">
    <property type="entry name" value="FAD-bd_PCMH"/>
</dbReference>
<keyword evidence="6" id="KW-1133">Transmembrane helix</keyword>
<feature type="region of interest" description="Disordered" evidence="9">
    <location>
        <begin position="294"/>
        <end position="317"/>
    </location>
</feature>
<dbReference type="Proteomes" id="UP001287286">
    <property type="component" value="Unassembled WGS sequence"/>
</dbReference>
<evidence type="ECO:0000259" key="10">
    <source>
        <dbReference type="PROSITE" id="PS51387"/>
    </source>
</evidence>
<dbReference type="InterPro" id="IPR006094">
    <property type="entry name" value="Oxid_FAD_bind_N"/>
</dbReference>
<comment type="caution">
    <text evidence="11">The sequence shown here is derived from an EMBL/GenBank/DDBJ whole genome shotgun (WGS) entry which is preliminary data.</text>
</comment>
<keyword evidence="5" id="KW-0274">FAD</keyword>
<dbReference type="InterPro" id="IPR016169">
    <property type="entry name" value="FAD-bd_PCMH_sub2"/>
</dbReference>
<feature type="region of interest" description="Disordered" evidence="9">
    <location>
        <begin position="570"/>
        <end position="606"/>
    </location>
</feature>
<feature type="domain" description="FAD-binding PCMH-type" evidence="10">
    <location>
        <begin position="18"/>
        <end position="201"/>
    </location>
</feature>
<feature type="region of interest" description="Disordered" evidence="9">
    <location>
        <begin position="1"/>
        <end position="29"/>
    </location>
</feature>
<dbReference type="PANTHER" id="PTHR10801">
    <property type="entry name" value="24-DEHYDROCHOLESTEROL REDUCTASE"/>
    <property type="match status" value="1"/>
</dbReference>
<dbReference type="SUPFAM" id="SSF56176">
    <property type="entry name" value="FAD-binding/transporter-associated domain-like"/>
    <property type="match status" value="1"/>
</dbReference>
<protein>
    <recommendedName>
        <fullName evidence="2">Delta(24)-sterol reductase</fullName>
        <ecNumber evidence="2">1.3.1.72</ecNumber>
    </recommendedName>
</protein>
<evidence type="ECO:0000256" key="4">
    <source>
        <dbReference type="ARBA" id="ARBA00022692"/>
    </source>
</evidence>
<comment type="subcellular location">
    <subcellularLocation>
        <location evidence="1">Membrane</location>
        <topology evidence="1">Single-pass membrane protein</topology>
    </subcellularLocation>
</comment>
<reference evidence="11 12" key="1">
    <citation type="journal article" date="2024" name="Microbiol. Resour. Announc.">
        <title>Genome annotations for the ascomycete fungi Trichoderma harzianum, Trichoderma aggressivum, and Purpureocillium lilacinum.</title>
        <authorList>
            <person name="Beijen E.P.W."/>
            <person name="Ohm R.A."/>
        </authorList>
    </citation>
    <scope>NUCLEOTIDE SEQUENCE [LARGE SCALE GENOMIC DNA]</scope>
    <source>
        <strain evidence="11 12">CBS 150709</strain>
    </source>
</reference>
<evidence type="ECO:0000256" key="3">
    <source>
        <dbReference type="ARBA" id="ARBA00022630"/>
    </source>
</evidence>
<dbReference type="InterPro" id="IPR040165">
    <property type="entry name" value="Diminuto-like"/>
</dbReference>
<dbReference type="SUPFAM" id="SSF55103">
    <property type="entry name" value="FAD-linked oxidases, C-terminal domain"/>
    <property type="match status" value="1"/>
</dbReference>
<keyword evidence="4" id="KW-0812">Transmembrane</keyword>
<dbReference type="Pfam" id="PF01565">
    <property type="entry name" value="FAD_binding_4"/>
    <property type="match status" value="1"/>
</dbReference>
<evidence type="ECO:0000256" key="6">
    <source>
        <dbReference type="ARBA" id="ARBA00022989"/>
    </source>
</evidence>
<organism evidence="11 12">
    <name type="scientific">Purpureocillium lilacinum</name>
    <name type="common">Paecilomyces lilacinus</name>
    <dbReference type="NCBI Taxonomy" id="33203"/>
    <lineage>
        <taxon>Eukaryota</taxon>
        <taxon>Fungi</taxon>
        <taxon>Dikarya</taxon>
        <taxon>Ascomycota</taxon>
        <taxon>Pezizomycotina</taxon>
        <taxon>Sordariomycetes</taxon>
        <taxon>Hypocreomycetidae</taxon>
        <taxon>Hypocreales</taxon>
        <taxon>Ophiocordycipitaceae</taxon>
        <taxon>Purpureocillium</taxon>
    </lineage>
</organism>
<evidence type="ECO:0000256" key="9">
    <source>
        <dbReference type="SAM" id="MobiDB-lite"/>
    </source>
</evidence>
<sequence length="606" mass="67359">MSGDSSSNGDGKPTTTTASPPPPPVSASAMDAHNAAVARIAAQVQSFHARQAPFRIYHGSTNSTRHSARRADNTIDTSRLTHVLSISVDDSSRGGTALVEPNVPMDALVRATLPHGLVPPVVMELPGITAGGGFSGTSGESSSFRYGAFDATVRSVELVTPEGRVERAGKHGPKQDLFWGAASAFGTLGVVTLLEVELRPACRYVRLEYSLARGAAETVRVMSAECERAENDYVDGIVFSMDETVVCVGRLTDEVHVEEGASGSAAKTKIRRFTRRHDPWFYIRARDVLKTLRKKEKQQQSSSSQQQQQRDQPQEPAAAAATVVDTIPLEDYLFRYDRGGFWVARYAFNYFITPFNRVTRFLLDRYMHARVMYRALHKSGLGDYYMVQDVGVPYDRVPEFQAWLDGGLDIYPLWLCPLRVRRPGGPSAAHGLHAEFADPDRAPDLMNFGVWGPIRGDRRAVVAQNRALEQKVQELGGKKWLYAHAYYTEEEFWAHYDRASYDALRERYRAGYLPSVYDKVRVDVDAEEAARNRTWKTRAKARAKGVWPLRGLYGFAAAAVGAEYLLQKKDKGEGEKVTEKKAEAKANTEPAGEEPRSEQEAEMEKK</sequence>
<dbReference type="Gene3D" id="3.30.465.10">
    <property type="match status" value="1"/>
</dbReference>
<keyword evidence="12" id="KW-1185">Reference proteome</keyword>
<proteinExistence type="predicted"/>
<keyword evidence="3" id="KW-0285">Flavoprotein</keyword>
<accession>A0ABR0CC46</accession>
<dbReference type="EMBL" id="JAWRVI010000005">
    <property type="protein sequence ID" value="KAK4093795.1"/>
    <property type="molecule type" value="Genomic_DNA"/>
</dbReference>
<dbReference type="InterPro" id="IPR036318">
    <property type="entry name" value="FAD-bd_PCMH-like_sf"/>
</dbReference>
<dbReference type="PROSITE" id="PS51387">
    <property type="entry name" value="FAD_PCMH"/>
    <property type="match status" value="1"/>
</dbReference>
<name>A0ABR0CC46_PURLI</name>
<evidence type="ECO:0000256" key="5">
    <source>
        <dbReference type="ARBA" id="ARBA00022827"/>
    </source>
</evidence>
<feature type="compositionally biased region" description="Basic and acidic residues" evidence="9">
    <location>
        <begin position="593"/>
        <end position="606"/>
    </location>
</feature>
<evidence type="ECO:0000313" key="11">
    <source>
        <dbReference type="EMBL" id="KAK4093795.1"/>
    </source>
</evidence>
<evidence type="ECO:0000256" key="1">
    <source>
        <dbReference type="ARBA" id="ARBA00004167"/>
    </source>
</evidence>
<evidence type="ECO:0000256" key="2">
    <source>
        <dbReference type="ARBA" id="ARBA00012405"/>
    </source>
</evidence>
<dbReference type="InterPro" id="IPR016164">
    <property type="entry name" value="FAD-linked_Oxase-like_C"/>
</dbReference>
<keyword evidence="7" id="KW-0560">Oxidoreductase</keyword>
<feature type="compositionally biased region" description="Low complexity" evidence="9">
    <location>
        <begin position="299"/>
        <end position="309"/>
    </location>
</feature>
<evidence type="ECO:0000256" key="7">
    <source>
        <dbReference type="ARBA" id="ARBA00023002"/>
    </source>
</evidence>
<dbReference type="EC" id="1.3.1.72" evidence="2"/>
<evidence type="ECO:0000313" key="12">
    <source>
        <dbReference type="Proteomes" id="UP001287286"/>
    </source>
</evidence>
<evidence type="ECO:0000256" key="8">
    <source>
        <dbReference type="ARBA" id="ARBA00023136"/>
    </source>
</evidence>
<feature type="compositionally biased region" description="Basic and acidic residues" evidence="9">
    <location>
        <begin position="570"/>
        <end position="586"/>
    </location>
</feature>